<dbReference type="PANTHER" id="PTHR11051">
    <property type="entry name" value="GLYCOSYL HYDROLASE-RELATED"/>
    <property type="match status" value="1"/>
</dbReference>
<evidence type="ECO:0000256" key="4">
    <source>
        <dbReference type="PIRSR" id="PIRSR036289-50"/>
    </source>
</evidence>
<feature type="active site" description="Proton donor" evidence="4">
    <location>
        <position position="476"/>
    </location>
</feature>
<feature type="binding site" evidence="5">
    <location>
        <begin position="576"/>
        <end position="577"/>
    </location>
    <ligand>
        <name>substrate</name>
    </ligand>
</feature>
<dbReference type="Pfam" id="PF03633">
    <property type="entry name" value="Glyco_hydro_65C"/>
    <property type="match status" value="1"/>
</dbReference>
<dbReference type="AlphaFoldDB" id="A0A2S4S1B3"/>
<dbReference type="Gene3D" id="2.60.420.10">
    <property type="entry name" value="Maltose phosphorylase, domain 3"/>
    <property type="match status" value="1"/>
</dbReference>
<sequence>MTKPVTLTDPIFSLQSLDKYASLMTTGNGYMGIRGSHEEAYTRQTRGMYLAGLYHQAGKGEINELVNLPDVVGMEITLNGELFSLQSGVIESWHRELDFASGELRRTVVWRAPHGGRFAIESRRFASVEKLPLFAMEMAITPLDADATLSISTGIDATLTNHGRQHLDETQVRVFGQQYLQGIYTTQNGRSDIAISSYCQVDGDVQRCFTAKERRLLQHNSLAVTAGQRVTLRKICWIAWTSERSVSLETWGQQSLQELEACVQQGYDGLLAGSAANWHVWWQSRRVQVTSSDSMDQRALDFALYHLRAMTPVHDERSSIAAKGLTGEGYKGHVFWDTEVFLLPFHMFTEPKIARSLLRYRWHNLPGAQEKARRNGWQGALFPWESARSGEEETPEFAAINIRTGLRQKVASAQAEHHLVADIAWAVVNYWHATGDMAFMSHEGMALLLETAKFWISRAVEVNNRLEIHDVIGPDEYTEHVNNNAFTSYMAYYNVEQALWFARFLQCGDEAFIHRAEHFLQHLWRPEAQQDGVLPQDDSFLSKPVIDLSQYKAKAGKQTILLDYSRAEVNEMQILKQADVVMLTYMLPWAFSPQACLANLCFYEPRTIHDSSLSKSIHGIVAARCGESEQGYRFWREGAQIDLGDDPHGCDDGIHAAATGAVWLGAIQGFAGVSVRDGELHLDPSLPDRWQNLTFPLRWQGSDMLFTITAAEIQITSSAAVGMWVNGKKTIVQGECVLKKPEFILSTNGTATTQGDAE</sequence>
<dbReference type="InterPro" id="IPR011013">
    <property type="entry name" value="Gal_mutarotase_sf_dom"/>
</dbReference>
<evidence type="ECO:0000256" key="3">
    <source>
        <dbReference type="ARBA" id="ARBA00022679"/>
    </source>
</evidence>
<dbReference type="Gene3D" id="1.50.10.10">
    <property type="match status" value="1"/>
</dbReference>
<name>A0A2S4S1B3_CITAM</name>
<keyword evidence="3" id="KW-0808">Transferase</keyword>
<dbReference type="Proteomes" id="UP000237003">
    <property type="component" value="Unassembled WGS sequence"/>
</dbReference>
<comment type="caution">
    <text evidence="9">The sequence shown here is derived from an EMBL/GenBank/DDBJ whole genome shotgun (WGS) entry which is preliminary data.</text>
</comment>
<keyword evidence="9" id="KW-0378">Hydrolase</keyword>
<organism evidence="9 10">
    <name type="scientific">Citrobacter amalonaticus</name>
    <dbReference type="NCBI Taxonomy" id="35703"/>
    <lineage>
        <taxon>Bacteria</taxon>
        <taxon>Pseudomonadati</taxon>
        <taxon>Pseudomonadota</taxon>
        <taxon>Gammaproteobacteria</taxon>
        <taxon>Enterobacterales</taxon>
        <taxon>Enterobacteriaceae</taxon>
        <taxon>Citrobacter</taxon>
    </lineage>
</organism>
<evidence type="ECO:0000256" key="2">
    <source>
        <dbReference type="ARBA" id="ARBA00022676"/>
    </source>
</evidence>
<dbReference type="GO" id="GO:0030246">
    <property type="term" value="F:carbohydrate binding"/>
    <property type="evidence" value="ECO:0007669"/>
    <property type="project" value="InterPro"/>
</dbReference>
<evidence type="ECO:0000259" key="8">
    <source>
        <dbReference type="Pfam" id="PF03636"/>
    </source>
</evidence>
<dbReference type="Pfam" id="PF03632">
    <property type="entry name" value="Glyco_hydro_65m"/>
    <property type="match status" value="1"/>
</dbReference>
<evidence type="ECO:0000313" key="9">
    <source>
        <dbReference type="EMBL" id="POU67675.1"/>
    </source>
</evidence>
<dbReference type="SUPFAM" id="SSF48208">
    <property type="entry name" value="Six-hairpin glycosidases"/>
    <property type="match status" value="1"/>
</dbReference>
<dbReference type="GO" id="GO:0016757">
    <property type="term" value="F:glycosyltransferase activity"/>
    <property type="evidence" value="ECO:0007669"/>
    <property type="project" value="UniProtKB-KW"/>
</dbReference>
<dbReference type="OrthoDB" id="9816160at2"/>
<evidence type="ECO:0000259" key="7">
    <source>
        <dbReference type="Pfam" id="PF03633"/>
    </source>
</evidence>
<dbReference type="InterPro" id="IPR005195">
    <property type="entry name" value="Glyco_hydro_65_M"/>
</dbReference>
<dbReference type="InterPro" id="IPR012341">
    <property type="entry name" value="6hp_glycosidase-like_sf"/>
</dbReference>
<dbReference type="PIRSF" id="PIRSF036289">
    <property type="entry name" value="Glycosyl_hydrolase_malt_phosph"/>
    <property type="match status" value="1"/>
</dbReference>
<dbReference type="RefSeq" id="WP_103779264.1">
    <property type="nucleotide sequence ID" value="NZ_PQLX01000001.1"/>
</dbReference>
<dbReference type="InterPro" id="IPR017045">
    <property type="entry name" value="Malt_Pase/Glycosyl_Hdrlase"/>
</dbReference>
<dbReference type="Gene3D" id="2.70.98.40">
    <property type="entry name" value="Glycoside hydrolase, family 65, N-terminal domain"/>
    <property type="match status" value="1"/>
</dbReference>
<accession>A0A2S4S1B3</accession>
<feature type="domain" description="Glycoside hydrolase family 65 N-terminal" evidence="8">
    <location>
        <begin position="12"/>
        <end position="241"/>
    </location>
</feature>
<feature type="binding site" evidence="5">
    <location>
        <begin position="336"/>
        <end position="337"/>
    </location>
    <ligand>
        <name>substrate</name>
    </ligand>
</feature>
<evidence type="ECO:0000256" key="1">
    <source>
        <dbReference type="ARBA" id="ARBA00006768"/>
    </source>
</evidence>
<evidence type="ECO:0000256" key="5">
    <source>
        <dbReference type="PIRSR" id="PIRSR036289-51"/>
    </source>
</evidence>
<reference evidence="9 10" key="1">
    <citation type="submission" date="2018-01" db="EMBL/GenBank/DDBJ databases">
        <title>Complete genome sequences of 14 Citrobacter spp. isolated from plant in Canada.</title>
        <authorList>
            <person name="Bhandare S.G."/>
            <person name="Colavecchio A."/>
            <person name="Jeukens J."/>
            <person name="Emond-Rheault J.-G."/>
            <person name="Freschi L."/>
            <person name="Hamel J."/>
            <person name="Kukavica-Ibrulj I."/>
            <person name="Levesque R."/>
            <person name="Goodridge L."/>
        </authorList>
    </citation>
    <scope>NUCLEOTIDE SEQUENCE [LARGE SCALE GENOMIC DNA]</scope>
    <source>
        <strain evidence="9 10">S1285</strain>
    </source>
</reference>
<protein>
    <submittedName>
        <fullName evidence="9">Family 65 glycosyl hydrolase</fullName>
    </submittedName>
</protein>
<dbReference type="GO" id="GO:0004553">
    <property type="term" value="F:hydrolase activity, hydrolyzing O-glycosyl compounds"/>
    <property type="evidence" value="ECO:0007669"/>
    <property type="project" value="TreeGrafter"/>
</dbReference>
<feature type="domain" description="Glycoside hydrolase family 65 C-terminal" evidence="7">
    <location>
        <begin position="675"/>
        <end position="729"/>
    </location>
</feature>
<gene>
    <name evidence="9" type="ORF">C3430_00800</name>
</gene>
<evidence type="ECO:0000313" key="10">
    <source>
        <dbReference type="Proteomes" id="UP000237003"/>
    </source>
</evidence>
<feature type="domain" description="Glycoside hydrolase family 65 central catalytic" evidence="6">
    <location>
        <begin position="301"/>
        <end position="663"/>
    </location>
</feature>
<comment type="similarity">
    <text evidence="1">Belongs to the glycosyl hydrolase 65 family.</text>
</comment>
<dbReference type="InterPro" id="IPR005194">
    <property type="entry name" value="Glyco_hydro_65_C"/>
</dbReference>
<dbReference type="EMBL" id="PQLX01000001">
    <property type="protein sequence ID" value="POU67675.1"/>
    <property type="molecule type" value="Genomic_DNA"/>
</dbReference>
<dbReference type="Pfam" id="PF03636">
    <property type="entry name" value="Glyco_hydro_65N"/>
    <property type="match status" value="1"/>
</dbReference>
<dbReference type="InterPro" id="IPR037018">
    <property type="entry name" value="GH65_N"/>
</dbReference>
<dbReference type="SUPFAM" id="SSF74650">
    <property type="entry name" value="Galactose mutarotase-like"/>
    <property type="match status" value="1"/>
</dbReference>
<dbReference type="InterPro" id="IPR005196">
    <property type="entry name" value="Glyco_hydro_65_N"/>
</dbReference>
<dbReference type="PANTHER" id="PTHR11051:SF8">
    <property type="entry name" value="PROTEIN-GLUCOSYLGALACTOSYLHYDROXYLYSINE GLUCOSIDASE"/>
    <property type="match status" value="1"/>
</dbReference>
<dbReference type="InterPro" id="IPR008928">
    <property type="entry name" value="6-hairpin_glycosidase_sf"/>
</dbReference>
<dbReference type="GO" id="GO:0005975">
    <property type="term" value="P:carbohydrate metabolic process"/>
    <property type="evidence" value="ECO:0007669"/>
    <property type="project" value="InterPro"/>
</dbReference>
<evidence type="ECO:0000259" key="6">
    <source>
        <dbReference type="Pfam" id="PF03632"/>
    </source>
</evidence>
<proteinExistence type="inferred from homology"/>
<keyword evidence="2" id="KW-0328">Glycosyltransferase</keyword>